<keyword evidence="6" id="KW-1185">Reference proteome</keyword>
<feature type="compositionally biased region" description="Polar residues" evidence="1">
    <location>
        <begin position="544"/>
        <end position="563"/>
    </location>
</feature>
<dbReference type="PANTHER" id="PTHR12785">
    <property type="entry name" value="SPLICING FACTOR 3B"/>
    <property type="match status" value="1"/>
</dbReference>
<dbReference type="Pfam" id="PF04037">
    <property type="entry name" value="DUF382"/>
    <property type="match status" value="1"/>
</dbReference>
<reference evidence="4 7" key="1">
    <citation type="journal article" date="2015" name="Parasit. Vectors">
        <title>Draft genome of the scabies mite.</title>
        <authorList>
            <person name="Rider S.D.Jr."/>
            <person name="Morgan M.S."/>
            <person name="Arlian L.G."/>
        </authorList>
    </citation>
    <scope>NUCLEOTIDE SEQUENCE [LARGE SCALE GENOMIC DNA]</scope>
    <source>
        <strain evidence="4">Arlian Lab</strain>
    </source>
</reference>
<evidence type="ECO:0000313" key="5">
    <source>
        <dbReference type="EnsemblMetazoa" id="KAF7492640.1"/>
    </source>
</evidence>
<dbReference type="OrthoDB" id="10260794at2759"/>
<dbReference type="InterPro" id="IPR007180">
    <property type="entry name" value="DUF382"/>
</dbReference>
<evidence type="ECO:0000313" key="6">
    <source>
        <dbReference type="Proteomes" id="UP000070412"/>
    </source>
</evidence>
<evidence type="ECO:0000313" key="7">
    <source>
        <dbReference type="Proteomes" id="UP000616769"/>
    </source>
</evidence>
<dbReference type="PANTHER" id="PTHR12785:SF6">
    <property type="entry name" value="SPLICING FACTOR 3B SUBUNIT 2"/>
    <property type="match status" value="1"/>
</dbReference>
<feature type="region of interest" description="Disordered" evidence="1">
    <location>
        <begin position="622"/>
        <end position="713"/>
    </location>
</feature>
<accession>A0A131ZUI6</accession>
<feature type="region of interest" description="Disordered" evidence="1">
    <location>
        <begin position="492"/>
        <end position="570"/>
    </location>
</feature>
<feature type="compositionally biased region" description="Acidic residues" evidence="1">
    <location>
        <begin position="513"/>
        <end position="532"/>
    </location>
</feature>
<dbReference type="VEuPathDB" id="VectorBase:SSCA006575"/>
<feature type="compositionally biased region" description="Polar residues" evidence="1">
    <location>
        <begin position="622"/>
        <end position="631"/>
    </location>
</feature>
<evidence type="ECO:0000259" key="2">
    <source>
        <dbReference type="SMART" id="SM00581"/>
    </source>
</evidence>
<dbReference type="Pfam" id="PF04046">
    <property type="entry name" value="PSP"/>
    <property type="match status" value="1"/>
</dbReference>
<dbReference type="Proteomes" id="UP000616769">
    <property type="component" value="Unassembled WGS sequence"/>
</dbReference>
<evidence type="ECO:0000256" key="1">
    <source>
        <dbReference type="SAM" id="MobiDB-lite"/>
    </source>
</evidence>
<organism evidence="4 7">
    <name type="scientific">Sarcoptes scabiei</name>
    <name type="common">Itch mite</name>
    <name type="synonym">Acarus scabiei</name>
    <dbReference type="NCBI Taxonomy" id="52283"/>
    <lineage>
        <taxon>Eukaryota</taxon>
        <taxon>Metazoa</taxon>
        <taxon>Ecdysozoa</taxon>
        <taxon>Arthropoda</taxon>
        <taxon>Chelicerata</taxon>
        <taxon>Arachnida</taxon>
        <taxon>Acari</taxon>
        <taxon>Acariformes</taxon>
        <taxon>Sarcoptiformes</taxon>
        <taxon>Astigmata</taxon>
        <taxon>Psoroptidia</taxon>
        <taxon>Sarcoptoidea</taxon>
        <taxon>Sarcoptidae</taxon>
        <taxon>Sarcoptinae</taxon>
        <taxon>Sarcoptes</taxon>
    </lineage>
</organism>
<dbReference type="InterPro" id="IPR052584">
    <property type="entry name" value="U2_snRNP_Complex_Component"/>
</dbReference>
<dbReference type="SMART" id="SM00581">
    <property type="entry name" value="PSP"/>
    <property type="match status" value="1"/>
</dbReference>
<reference evidence="3" key="3">
    <citation type="submission" date="2020-01" db="EMBL/GenBank/DDBJ databases">
        <authorList>
            <person name="Korhonen P.K.K."/>
            <person name="Guangxu M.G."/>
            <person name="Wang T.W."/>
            <person name="Stroehlein A.J.S."/>
            <person name="Young N.D."/>
            <person name="Ang C.-S.A."/>
            <person name="Fernando D.W.F."/>
            <person name="Lu H.L."/>
            <person name="Taylor S.T."/>
            <person name="Ehtesham M.E.M."/>
            <person name="Najaraj S.H.N."/>
            <person name="Harsha G.H.G."/>
            <person name="Madugundu A.M."/>
            <person name="Renuse S.R."/>
            <person name="Holt D.H."/>
            <person name="Pandey A.P."/>
            <person name="Papenfuss A.P."/>
            <person name="Gasser R.B.G."/>
            <person name="Fischer K.F."/>
        </authorList>
    </citation>
    <scope>NUCLEOTIDE SEQUENCE</scope>
    <source>
        <strain evidence="3">SSS_KF_BRIS2020</strain>
    </source>
</reference>
<dbReference type="InterPro" id="IPR006568">
    <property type="entry name" value="PSP_pro-rich"/>
</dbReference>
<sequence>MESTCSEQIVQPCLTNGSTNFNNHNEIEQDQNISQNVNCSSDKENEYGSTIKQQIIEIDDDDLAENLQKNLLKALNLTEQQWSELNKNQRRKLKKKLRNKIKRQERDEIARRKEIIRKEQKESEKLEIKQEHPDDDDRMEIDEEDAPEEEKELKKLEELKRKKILKNANDIEIEYVPDSLTKDSVYLQFLKVFDKFAAVSAEEAKRLEEERLSNEISKNQIDARKKLLELKKPVELELKDDDENDNVAGKLSRRKMKQLTRMSVASLKQRVAHPELVEMYDVTAKDPVLLLYLKSTRNTVPVPRHWCYKRKYLQGKRGFEKPPFKLPEFIRRTGIQEMREAILEKDDAKSLKTKMKEKIRPKMGKIDIDYQKLHDAFFKWQTKPKVTIHGDLYYEGKEFETRLKDKKPGDLTNELRQALGMPTGPNAHKCPPPWLIAMQRYGPPPSYPNIKIPGLNAPIPEGCCFGYHAGGWGKPPVDEYGRPLYGDVFGITSSSREPLQPEEEIDRSHWGEIESDGEEVEEESGDIDEEEANEKSNDAASGLVTPSLNTEGLVTPSGISTGIPSGLETPDMIELRKRKQQIESEMESGNQQLYTVVPEKKTDRFGKDMMGSMHVYDFASLSKSTKTSNSGVDVALDPSELESGQLDNSAVAAKYEQTLRESSSKNPHEDLSDMVAEHVSKQKRKKHDSNTINDQSSSSTSASRSTKKYQFKF</sequence>
<dbReference type="AlphaFoldDB" id="A0A131ZUI6"/>
<protein>
    <submittedName>
        <fullName evidence="3 4">Splicing factor 3B subunit 2</fullName>
    </submittedName>
</protein>
<dbReference type="EMBL" id="WVUK01000056">
    <property type="protein sequence ID" value="KAF7492640.1"/>
    <property type="molecule type" value="Genomic_DNA"/>
</dbReference>
<dbReference type="Proteomes" id="UP000070412">
    <property type="component" value="Unassembled WGS sequence"/>
</dbReference>
<dbReference type="GO" id="GO:0005689">
    <property type="term" value="C:U12-type spliceosomal complex"/>
    <property type="evidence" value="ECO:0007669"/>
    <property type="project" value="TreeGrafter"/>
</dbReference>
<feature type="compositionally biased region" description="Basic and acidic residues" evidence="1">
    <location>
        <begin position="121"/>
        <end position="132"/>
    </location>
</feature>
<proteinExistence type="predicted"/>
<reference evidence="5" key="4">
    <citation type="submission" date="2022-06" db="UniProtKB">
        <authorList>
            <consortium name="EnsemblMetazoa"/>
        </authorList>
    </citation>
    <scope>IDENTIFICATION</scope>
</reference>
<feature type="domain" description="PSP proline-rich" evidence="2">
    <location>
        <begin position="403"/>
        <end position="461"/>
    </location>
</feature>
<evidence type="ECO:0000313" key="4">
    <source>
        <dbReference type="EMBL" id="KPL98663.1"/>
    </source>
</evidence>
<dbReference type="EMBL" id="JXLN01000555">
    <property type="protein sequence ID" value="KPL98663.1"/>
    <property type="molecule type" value="Genomic_DNA"/>
</dbReference>
<feature type="region of interest" description="Disordered" evidence="1">
    <location>
        <begin position="121"/>
        <end position="151"/>
    </location>
</feature>
<reference evidence="6" key="2">
    <citation type="journal article" date="2020" name="PLoS Negl. Trop. Dis.">
        <title>High-quality nuclear genome for Sarcoptes scabiei-A critical resource for a neglected parasite.</title>
        <authorList>
            <person name="Korhonen P.K."/>
            <person name="Gasser R.B."/>
            <person name="Ma G."/>
            <person name="Wang T."/>
            <person name="Stroehlein A.J."/>
            <person name="Young N.D."/>
            <person name="Ang C.S."/>
            <person name="Fernando D.D."/>
            <person name="Lu H.C."/>
            <person name="Taylor S."/>
            <person name="Reynolds S.L."/>
            <person name="Mofiz E."/>
            <person name="Najaraj S.H."/>
            <person name="Gowda H."/>
            <person name="Madugundu A."/>
            <person name="Renuse S."/>
            <person name="Holt D."/>
            <person name="Pandey A."/>
            <person name="Papenfuss A.T."/>
            <person name="Fischer K."/>
        </authorList>
    </citation>
    <scope>NUCLEOTIDE SEQUENCE [LARGE SCALE GENOMIC DNA]</scope>
</reference>
<name>A0A131ZUI6_SARSC</name>
<dbReference type="OMA" id="LIDEEEX"/>
<feature type="compositionally biased region" description="Basic and acidic residues" evidence="1">
    <location>
        <begin position="657"/>
        <end position="680"/>
    </location>
</feature>
<dbReference type="EnsemblMetazoa" id="SSS_6037s_mrna">
    <property type="protein sequence ID" value="KAF7492640.1"/>
    <property type="gene ID" value="SSS_6037"/>
</dbReference>
<evidence type="ECO:0000313" key="3">
    <source>
        <dbReference type="EMBL" id="KAF7492640.1"/>
    </source>
</evidence>
<gene>
    <name evidence="4" type="ORF">QR98_0003690</name>
    <name evidence="3" type="ORF">SSS_6037</name>
</gene>
<feature type="compositionally biased region" description="Acidic residues" evidence="1">
    <location>
        <begin position="133"/>
        <end position="150"/>
    </location>
</feature>